<organism evidence="2 3">
    <name type="scientific">Hyphobacterium lacteum</name>
    <dbReference type="NCBI Taxonomy" id="3116575"/>
    <lineage>
        <taxon>Bacteria</taxon>
        <taxon>Pseudomonadati</taxon>
        <taxon>Pseudomonadota</taxon>
        <taxon>Alphaproteobacteria</taxon>
        <taxon>Maricaulales</taxon>
        <taxon>Maricaulaceae</taxon>
        <taxon>Hyphobacterium</taxon>
    </lineage>
</organism>
<evidence type="ECO:0008006" key="4">
    <source>
        <dbReference type="Google" id="ProtNLM"/>
    </source>
</evidence>
<evidence type="ECO:0000313" key="2">
    <source>
        <dbReference type="EMBL" id="MEE2526452.1"/>
    </source>
</evidence>
<comment type="caution">
    <text evidence="2">The sequence shown here is derived from an EMBL/GenBank/DDBJ whole genome shotgun (WGS) entry which is preliminary data.</text>
</comment>
<dbReference type="EMBL" id="JAZDRP010000004">
    <property type="protein sequence ID" value="MEE2526452.1"/>
    <property type="molecule type" value="Genomic_DNA"/>
</dbReference>
<keyword evidence="3" id="KW-1185">Reference proteome</keyword>
<proteinExistence type="predicted"/>
<dbReference type="Proteomes" id="UP001354971">
    <property type="component" value="Unassembled WGS sequence"/>
</dbReference>
<evidence type="ECO:0000256" key="1">
    <source>
        <dbReference type="SAM" id="SignalP"/>
    </source>
</evidence>
<feature type="chain" id="PRO_5046591333" description="Serine protease" evidence="1">
    <location>
        <begin position="19"/>
        <end position="240"/>
    </location>
</feature>
<reference evidence="2 3" key="1">
    <citation type="submission" date="2024-01" db="EMBL/GenBank/DDBJ databases">
        <title>Hyphobacterium bacterium isolated from marine sediment.</title>
        <authorList>
            <person name="Zhao S."/>
        </authorList>
    </citation>
    <scope>NUCLEOTIDE SEQUENCE [LARGE SCALE GENOMIC DNA]</scope>
    <source>
        <strain evidence="3">HN65</strain>
    </source>
</reference>
<accession>A0ABU7LRA8</accession>
<dbReference type="RefSeq" id="WP_330199115.1">
    <property type="nucleotide sequence ID" value="NZ_JAZDRP010000004.1"/>
</dbReference>
<feature type="signal peptide" evidence="1">
    <location>
        <begin position="1"/>
        <end position="18"/>
    </location>
</feature>
<name>A0ABU7LRA8_9PROT</name>
<gene>
    <name evidence="2" type="ORF">V0U79_08740</name>
</gene>
<evidence type="ECO:0000313" key="3">
    <source>
        <dbReference type="Proteomes" id="UP001354971"/>
    </source>
</evidence>
<dbReference type="SUPFAM" id="SSF50494">
    <property type="entry name" value="Trypsin-like serine proteases"/>
    <property type="match status" value="1"/>
</dbReference>
<keyword evidence="1" id="KW-0732">Signal</keyword>
<protein>
    <recommendedName>
        <fullName evidence="4">Serine protease</fullName>
    </recommendedName>
</protein>
<sequence>MFRIALIGLFFSAASAMATDNLPVPRDVAEGASSSVVDVICRVGTTNRGSRSRGVILAGGSDTRRAEVIITTGHGVRYYNSSQPRQCWVVDAFGTQHDIISVIRPQGMNSSFDDWAIILTEDDFAHPEWRLPIAWSAADQITPRSVALIGRDHLVTDCTLQQSDRIVDGGQRVRIHDCGSRHGLSGAPILTLEDGRLSVVGVNVGRVTGFDGASIAVVFDEGLIAATVEGTLQRAIAQVD</sequence>
<dbReference type="InterPro" id="IPR009003">
    <property type="entry name" value="Peptidase_S1_PA"/>
</dbReference>